<dbReference type="InterPro" id="IPR008030">
    <property type="entry name" value="NmrA-like"/>
</dbReference>
<sequence length="318" mass="35683">MNPESQTHRITKCFLPITTEMTEISNYLERVASVESFDRKIKVDDVAATLAHAAKVSGSGSTKQLEEENHFFVSCPSRKVIHTLMFMGHICGEGFSLVVSPWDQHRGARTHNLCYKRFLPSEFGIDPARMGHAIAPGRVAFDDKMVVRKAIEDAGIPFTYVSANCFAAYFVGGLCQPGHIIPSRDGVCLLGDGNVKAIFVEEDDIAMYTIKTIDDPRTLNKTLYIRPPENILSQKEVVEAWEELIGKELSKSSISEEDFLTNIKGQDYASQVGLGHYYHVFYEGCLTNFKIGDEGEEASQLYPEVVYTRVKDYLKQYV</sequence>
<dbReference type="InterPro" id="IPR050608">
    <property type="entry name" value="NmrA-type/Isoflavone_red_sf"/>
</dbReference>
<evidence type="ECO:0000256" key="4">
    <source>
        <dbReference type="ARBA" id="ARBA00038910"/>
    </source>
</evidence>
<dbReference type="GO" id="GO:0010283">
    <property type="term" value="F:pinoresinol reductase activity"/>
    <property type="evidence" value="ECO:0007669"/>
    <property type="project" value="UniProtKB-EC"/>
</dbReference>
<dbReference type="PANTHER" id="PTHR43349:SF47">
    <property type="entry name" value="NMRA-LIKE DOMAIN-CONTAINING PROTEIN"/>
    <property type="match status" value="1"/>
</dbReference>
<dbReference type="EC" id="1.23.1.1" evidence="3"/>
<dbReference type="RefSeq" id="XP_019701384.1">
    <property type="nucleotide sequence ID" value="XM_019845825.2"/>
</dbReference>
<proteinExistence type="inferred from homology"/>
<dbReference type="EC" id="1.23.1.2" evidence="4"/>
<dbReference type="GO" id="GO:0010284">
    <property type="term" value="F:lariciresinol reductase activity"/>
    <property type="evidence" value="ECO:0007669"/>
    <property type="project" value="UniProtKB-EC"/>
</dbReference>
<protein>
    <recommendedName>
        <fullName evidence="5">(+)-lariciresinol reductase</fullName>
        <ecNumber evidence="3">1.23.1.1</ecNumber>
        <ecNumber evidence="4">1.23.1.2</ecNumber>
    </recommendedName>
    <alternativeName>
        <fullName evidence="6">(+)-pinoresinol reductase</fullName>
    </alternativeName>
</protein>
<comment type="subunit">
    <text evidence="2">Dimer.</text>
</comment>
<gene>
    <name evidence="9" type="primary">LOC105060630</name>
</gene>
<evidence type="ECO:0000256" key="3">
    <source>
        <dbReference type="ARBA" id="ARBA00038909"/>
    </source>
</evidence>
<reference evidence="9" key="1">
    <citation type="submission" date="2025-08" db="UniProtKB">
        <authorList>
            <consortium name="RefSeq"/>
        </authorList>
    </citation>
    <scope>IDENTIFICATION</scope>
</reference>
<dbReference type="OrthoDB" id="419598at2759"/>
<dbReference type="InterPro" id="IPR036291">
    <property type="entry name" value="NAD(P)-bd_dom_sf"/>
</dbReference>
<dbReference type="AlphaFoldDB" id="A0A6J0P9M3"/>
<dbReference type="Proteomes" id="UP000504607">
    <property type="component" value="Unplaced"/>
</dbReference>
<organism evidence="8 9">
    <name type="scientific">Elaeis guineensis var. tenera</name>
    <name type="common">Oil palm</name>
    <dbReference type="NCBI Taxonomy" id="51953"/>
    <lineage>
        <taxon>Eukaryota</taxon>
        <taxon>Viridiplantae</taxon>
        <taxon>Streptophyta</taxon>
        <taxon>Embryophyta</taxon>
        <taxon>Tracheophyta</taxon>
        <taxon>Spermatophyta</taxon>
        <taxon>Magnoliopsida</taxon>
        <taxon>Liliopsida</taxon>
        <taxon>Arecaceae</taxon>
        <taxon>Arecoideae</taxon>
        <taxon>Cocoseae</taxon>
        <taxon>Elaeidinae</taxon>
        <taxon>Elaeis</taxon>
    </lineage>
</organism>
<dbReference type="InParanoid" id="A0A6J0P9M3"/>
<dbReference type="PANTHER" id="PTHR43349">
    <property type="entry name" value="PINORESINOL REDUCTASE-RELATED"/>
    <property type="match status" value="1"/>
</dbReference>
<evidence type="ECO:0000256" key="6">
    <source>
        <dbReference type="ARBA" id="ARBA00043173"/>
    </source>
</evidence>
<dbReference type="GO" id="GO:1902125">
    <property type="term" value="P:(+)-pinoresinol catabolic process"/>
    <property type="evidence" value="ECO:0007669"/>
    <property type="project" value="UniProtKB-ARBA"/>
</dbReference>
<dbReference type="Pfam" id="PF05368">
    <property type="entry name" value="NmrA"/>
    <property type="match status" value="1"/>
</dbReference>
<evidence type="ECO:0000259" key="7">
    <source>
        <dbReference type="Pfam" id="PF05368"/>
    </source>
</evidence>
<accession>A0A6J0P9M3</accession>
<dbReference type="Gene3D" id="3.40.50.720">
    <property type="entry name" value="NAD(P)-binding Rossmann-like Domain"/>
    <property type="match status" value="1"/>
</dbReference>
<name>A0A6J0P9M3_ELAGV</name>
<evidence type="ECO:0000313" key="8">
    <source>
        <dbReference type="Proteomes" id="UP000504607"/>
    </source>
</evidence>
<evidence type="ECO:0000256" key="5">
    <source>
        <dbReference type="ARBA" id="ARBA00042771"/>
    </source>
</evidence>
<dbReference type="SUPFAM" id="SSF51735">
    <property type="entry name" value="NAD(P)-binding Rossmann-fold domains"/>
    <property type="match status" value="1"/>
</dbReference>
<keyword evidence="8" id="KW-1185">Reference proteome</keyword>
<dbReference type="Gene3D" id="3.90.25.10">
    <property type="entry name" value="UDP-galactose 4-epimerase, domain 1"/>
    <property type="match status" value="1"/>
</dbReference>
<evidence type="ECO:0000256" key="1">
    <source>
        <dbReference type="ARBA" id="ARBA00005725"/>
    </source>
</evidence>
<comment type="similarity">
    <text evidence="1">Belongs to the NmrA-type oxidoreductase family. Isoflavone reductase subfamily.</text>
</comment>
<evidence type="ECO:0000256" key="2">
    <source>
        <dbReference type="ARBA" id="ARBA00011473"/>
    </source>
</evidence>
<evidence type="ECO:0000313" key="9">
    <source>
        <dbReference type="RefSeq" id="XP_019701384.1"/>
    </source>
</evidence>
<feature type="domain" description="NmrA-like" evidence="7">
    <location>
        <begin position="116"/>
        <end position="314"/>
    </location>
</feature>
<dbReference type="GO" id="GO:1902138">
    <property type="term" value="P:(-)-secoisolariciresinol biosynthetic process"/>
    <property type="evidence" value="ECO:0007669"/>
    <property type="project" value="UniProtKB-ARBA"/>
</dbReference>